<feature type="compositionally biased region" description="Gly residues" evidence="1">
    <location>
        <begin position="18"/>
        <end position="27"/>
    </location>
</feature>
<dbReference type="AlphaFoldDB" id="A0A2K6R359"/>
<name>A0A2K6R359_RHIRO</name>
<dbReference type="Proteomes" id="UP000233200">
    <property type="component" value="Unplaced"/>
</dbReference>
<sequence length="113" mass="12164">MENLPAVITEEPTPMGRGPVGPSGGGSSRDRVRKVATRPSVSWEKAGPEEAKAPGRGGAPVPAESLERPEPSSCFSKDRSVITKLAKNETGAFEPTRSETIPETVRWVWPWNP</sequence>
<protein>
    <submittedName>
        <fullName evidence="2">SH3 domain and tetratricopeptide repeats 1</fullName>
    </submittedName>
</protein>
<dbReference type="GeneTree" id="ENSGT00530000063812"/>
<feature type="region of interest" description="Disordered" evidence="1">
    <location>
        <begin position="1"/>
        <end position="77"/>
    </location>
</feature>
<proteinExistence type="predicted"/>
<organism evidence="2 3">
    <name type="scientific">Rhinopithecus roxellana</name>
    <name type="common">Golden snub-nosed monkey</name>
    <name type="synonym">Pygathrix roxellana</name>
    <dbReference type="NCBI Taxonomy" id="61622"/>
    <lineage>
        <taxon>Eukaryota</taxon>
        <taxon>Metazoa</taxon>
        <taxon>Chordata</taxon>
        <taxon>Craniata</taxon>
        <taxon>Vertebrata</taxon>
        <taxon>Euteleostomi</taxon>
        <taxon>Mammalia</taxon>
        <taxon>Eutheria</taxon>
        <taxon>Euarchontoglires</taxon>
        <taxon>Primates</taxon>
        <taxon>Haplorrhini</taxon>
        <taxon>Catarrhini</taxon>
        <taxon>Cercopithecidae</taxon>
        <taxon>Colobinae</taxon>
        <taxon>Rhinopithecus</taxon>
    </lineage>
</organism>
<keyword evidence="3" id="KW-1185">Reference proteome</keyword>
<reference evidence="2" key="2">
    <citation type="submission" date="2025-09" db="UniProtKB">
        <authorList>
            <consortium name="Ensembl"/>
        </authorList>
    </citation>
    <scope>IDENTIFICATION</scope>
</reference>
<feature type="compositionally biased region" description="Basic and acidic residues" evidence="1">
    <location>
        <begin position="65"/>
        <end position="77"/>
    </location>
</feature>
<accession>A0A2K6R359</accession>
<evidence type="ECO:0000313" key="3">
    <source>
        <dbReference type="Proteomes" id="UP000233200"/>
    </source>
</evidence>
<gene>
    <name evidence="2" type="primary">SH3TC1</name>
</gene>
<evidence type="ECO:0000256" key="1">
    <source>
        <dbReference type="SAM" id="MobiDB-lite"/>
    </source>
</evidence>
<evidence type="ECO:0000313" key="2">
    <source>
        <dbReference type="Ensembl" id="ENSRROP00000035446.1"/>
    </source>
</evidence>
<reference evidence="2" key="1">
    <citation type="submission" date="2025-08" db="UniProtKB">
        <authorList>
            <consortium name="Ensembl"/>
        </authorList>
    </citation>
    <scope>IDENTIFICATION</scope>
</reference>
<dbReference type="Ensembl" id="ENSRROT00000059900.1">
    <property type="protein sequence ID" value="ENSRROP00000035446.1"/>
    <property type="gene ID" value="ENSRROG00000041213.1"/>
</dbReference>